<proteinExistence type="inferred from homology"/>
<dbReference type="EC" id="5.6.2.3" evidence="1"/>
<dbReference type="GO" id="GO:0043139">
    <property type="term" value="F:5'-3' DNA helicase activity"/>
    <property type="evidence" value="ECO:0007669"/>
    <property type="project" value="UniProtKB-EC"/>
</dbReference>
<evidence type="ECO:0000313" key="3">
    <source>
        <dbReference type="EMBL" id="GBN53086.1"/>
    </source>
</evidence>
<comment type="catalytic activity">
    <reaction evidence="1">
        <text>ATP + H2O = ADP + phosphate + H(+)</text>
        <dbReference type="Rhea" id="RHEA:13065"/>
        <dbReference type="ChEBI" id="CHEBI:15377"/>
        <dbReference type="ChEBI" id="CHEBI:15378"/>
        <dbReference type="ChEBI" id="CHEBI:30616"/>
        <dbReference type="ChEBI" id="CHEBI:43474"/>
        <dbReference type="ChEBI" id="CHEBI:456216"/>
        <dbReference type="EC" id="5.6.2.3"/>
    </reaction>
</comment>
<dbReference type="GO" id="GO:0006310">
    <property type="term" value="P:DNA recombination"/>
    <property type="evidence" value="ECO:0007669"/>
    <property type="project" value="UniProtKB-KW"/>
</dbReference>
<dbReference type="InterPro" id="IPR010285">
    <property type="entry name" value="DNA_helicase_pif1-like_DEAD"/>
</dbReference>
<comment type="cofactor">
    <cofactor evidence="1">
        <name>Mg(2+)</name>
        <dbReference type="ChEBI" id="CHEBI:18420"/>
    </cofactor>
</comment>
<dbReference type="GO" id="GO:0005524">
    <property type="term" value="F:ATP binding"/>
    <property type="evidence" value="ECO:0007669"/>
    <property type="project" value="UniProtKB-KW"/>
</dbReference>
<name>A0A4Y2PSM0_ARAVE</name>
<dbReference type="PANTHER" id="PTHR10492">
    <property type="match status" value="1"/>
</dbReference>
<dbReference type="GO" id="GO:0000723">
    <property type="term" value="P:telomere maintenance"/>
    <property type="evidence" value="ECO:0007669"/>
    <property type="project" value="InterPro"/>
</dbReference>
<sequence length="107" mass="12623">MDWDCSYYFGRWQKSTFKLPVPILDNFSCSIRHNTKDGRFLEVAKYIIWEECTMTPHHALSTVDRLFTDLTGSGLPFKGKVFVLDGDWRRIFLLRCMRTKELLSRPA</sequence>
<dbReference type="Pfam" id="PF05970">
    <property type="entry name" value="PIF1"/>
    <property type="match status" value="1"/>
</dbReference>
<keyword evidence="1" id="KW-0378">Hydrolase</keyword>
<keyword evidence="1" id="KW-0347">Helicase</keyword>
<evidence type="ECO:0000259" key="2">
    <source>
        <dbReference type="Pfam" id="PF05970"/>
    </source>
</evidence>
<dbReference type="EMBL" id="BGPR01011811">
    <property type="protein sequence ID" value="GBN53086.1"/>
    <property type="molecule type" value="Genomic_DNA"/>
</dbReference>
<keyword evidence="4" id="KW-1185">Reference proteome</keyword>
<comment type="caution">
    <text evidence="3">The sequence shown here is derived from an EMBL/GenBank/DDBJ whole genome shotgun (WGS) entry which is preliminary data.</text>
</comment>
<protein>
    <recommendedName>
        <fullName evidence="1">ATP-dependent DNA helicase</fullName>
        <ecNumber evidence="1">5.6.2.3</ecNumber>
    </recommendedName>
</protein>
<comment type="similarity">
    <text evidence="1">Belongs to the helicase family.</text>
</comment>
<keyword evidence="1" id="KW-0233">DNA recombination</keyword>
<accession>A0A4Y2PSM0</accession>
<dbReference type="AlphaFoldDB" id="A0A4Y2PSM0"/>
<keyword evidence="1" id="KW-0067">ATP-binding</keyword>
<dbReference type="Proteomes" id="UP000499080">
    <property type="component" value="Unassembled WGS sequence"/>
</dbReference>
<dbReference type="GO" id="GO:0016887">
    <property type="term" value="F:ATP hydrolysis activity"/>
    <property type="evidence" value="ECO:0007669"/>
    <property type="project" value="RHEA"/>
</dbReference>
<dbReference type="OrthoDB" id="7697904at2759"/>
<keyword evidence="1" id="KW-0234">DNA repair</keyword>
<organism evidence="3 4">
    <name type="scientific">Araneus ventricosus</name>
    <name type="common">Orbweaver spider</name>
    <name type="synonym">Epeira ventricosa</name>
    <dbReference type="NCBI Taxonomy" id="182803"/>
    <lineage>
        <taxon>Eukaryota</taxon>
        <taxon>Metazoa</taxon>
        <taxon>Ecdysozoa</taxon>
        <taxon>Arthropoda</taxon>
        <taxon>Chelicerata</taxon>
        <taxon>Arachnida</taxon>
        <taxon>Araneae</taxon>
        <taxon>Araneomorphae</taxon>
        <taxon>Entelegynae</taxon>
        <taxon>Araneoidea</taxon>
        <taxon>Araneidae</taxon>
        <taxon>Araneus</taxon>
    </lineage>
</organism>
<reference evidence="3 4" key="1">
    <citation type="journal article" date="2019" name="Sci. Rep.">
        <title>Orb-weaving spider Araneus ventricosus genome elucidates the spidroin gene catalogue.</title>
        <authorList>
            <person name="Kono N."/>
            <person name="Nakamura H."/>
            <person name="Ohtoshi R."/>
            <person name="Moran D.A.P."/>
            <person name="Shinohara A."/>
            <person name="Yoshida Y."/>
            <person name="Fujiwara M."/>
            <person name="Mori M."/>
            <person name="Tomita M."/>
            <person name="Arakawa K."/>
        </authorList>
    </citation>
    <scope>NUCLEOTIDE SEQUENCE [LARGE SCALE GENOMIC DNA]</scope>
</reference>
<evidence type="ECO:0000256" key="1">
    <source>
        <dbReference type="RuleBase" id="RU363044"/>
    </source>
</evidence>
<gene>
    <name evidence="3" type="ORF">AVEN_138502_1</name>
</gene>
<evidence type="ECO:0000313" key="4">
    <source>
        <dbReference type="Proteomes" id="UP000499080"/>
    </source>
</evidence>
<dbReference type="GO" id="GO:0006281">
    <property type="term" value="P:DNA repair"/>
    <property type="evidence" value="ECO:0007669"/>
    <property type="project" value="UniProtKB-KW"/>
</dbReference>
<feature type="domain" description="DNA helicase Pif1-like DEAD-box helicase" evidence="2">
    <location>
        <begin position="10"/>
        <end position="92"/>
    </location>
</feature>
<keyword evidence="1" id="KW-0227">DNA damage</keyword>
<keyword evidence="1" id="KW-0547">Nucleotide-binding</keyword>